<keyword evidence="9" id="KW-0445">Lipid transport</keyword>
<feature type="transmembrane region" description="Helical" evidence="11">
    <location>
        <begin position="253"/>
        <end position="274"/>
    </location>
</feature>
<comment type="caution">
    <text evidence="14">The sequence shown here is derived from an EMBL/GenBank/DDBJ whole genome shotgun (WGS) entry which is preliminary data.</text>
</comment>
<evidence type="ECO:0000313" key="14">
    <source>
        <dbReference type="EMBL" id="KTD09302.1"/>
    </source>
</evidence>
<dbReference type="SUPFAM" id="SSF90123">
    <property type="entry name" value="ABC transporter transmembrane region"/>
    <property type="match status" value="1"/>
</dbReference>
<evidence type="ECO:0000256" key="9">
    <source>
        <dbReference type="ARBA" id="ARBA00023055"/>
    </source>
</evidence>
<dbReference type="InterPro" id="IPR003439">
    <property type="entry name" value="ABC_transporter-like_ATP-bd"/>
</dbReference>
<dbReference type="RefSeq" id="WP_058448708.1">
    <property type="nucleotide sequence ID" value="NZ_CAAAJF010000015.1"/>
</dbReference>
<dbReference type="OrthoDB" id="6336411at2"/>
<keyword evidence="3" id="KW-1003">Cell membrane</keyword>
<dbReference type="PATRIC" id="fig|455.5.peg.695"/>
<feature type="domain" description="ABC transporter" evidence="12">
    <location>
        <begin position="344"/>
        <end position="578"/>
    </location>
</feature>
<feature type="transmembrane region" description="Helical" evidence="11">
    <location>
        <begin position="21"/>
        <end position="48"/>
    </location>
</feature>
<evidence type="ECO:0000256" key="1">
    <source>
        <dbReference type="ARBA" id="ARBA00004651"/>
    </source>
</evidence>
<evidence type="ECO:0000256" key="7">
    <source>
        <dbReference type="ARBA" id="ARBA00022840"/>
    </source>
</evidence>
<dbReference type="PROSITE" id="PS50929">
    <property type="entry name" value="ABC_TM1F"/>
    <property type="match status" value="1"/>
</dbReference>
<dbReference type="InterPro" id="IPR017871">
    <property type="entry name" value="ABC_transporter-like_CS"/>
</dbReference>
<dbReference type="PROSITE" id="PS00211">
    <property type="entry name" value="ABC_TRANSPORTER_1"/>
    <property type="match status" value="1"/>
</dbReference>
<proteinExistence type="predicted"/>
<dbReference type="InterPro" id="IPR003593">
    <property type="entry name" value="AAA+_ATPase"/>
</dbReference>
<evidence type="ECO:0000259" key="12">
    <source>
        <dbReference type="PROSITE" id="PS50893"/>
    </source>
</evidence>
<keyword evidence="8 11" id="KW-1133">Transmembrane helix</keyword>
<feature type="transmembrane region" description="Helical" evidence="11">
    <location>
        <begin position="68"/>
        <end position="86"/>
    </location>
</feature>
<evidence type="ECO:0000256" key="6">
    <source>
        <dbReference type="ARBA" id="ARBA00022741"/>
    </source>
</evidence>
<evidence type="ECO:0000313" key="15">
    <source>
        <dbReference type="Proteomes" id="UP000054715"/>
    </source>
</evidence>
<dbReference type="Gene3D" id="3.40.50.300">
    <property type="entry name" value="P-loop containing nucleotide triphosphate hydrolases"/>
    <property type="match status" value="1"/>
</dbReference>
<evidence type="ECO:0000256" key="11">
    <source>
        <dbReference type="SAM" id="Phobius"/>
    </source>
</evidence>
<dbReference type="GO" id="GO:0006869">
    <property type="term" value="P:lipid transport"/>
    <property type="evidence" value="ECO:0007669"/>
    <property type="project" value="UniProtKB-KW"/>
</dbReference>
<evidence type="ECO:0000259" key="13">
    <source>
        <dbReference type="PROSITE" id="PS50929"/>
    </source>
</evidence>
<accession>A0A0W0UNU1</accession>
<sequence length="596" mass="67754">MNAKKTSLTHFILSTVWPYKIWIPIIALAGLIWASLNTCIPYVLKLIIDKVLVFQGHKAQLPKTLQSYFFSYIALWIGLCASIRLLDWAKMKFFPSVRENVIKEMFNYLSQHSHQYFQNNFTGSLINKINDMQKGIIGILSIVDELYVQLLVIFMAIITMLFVHPIFAAILFGWIVSFLFITMLFLKPIQRLSHALSESVTTLVGKKVDSISNIINVILFARHKKENHYIHQSILDTVAKDRAMQAKVIKMRLFWDFSILIFTGLNIYILLLMYSKDLITIGDFAFVISVSISILWNLWFIAGQVVIFSEQVGNCKQALSILGKSHDIVDAKDAKPLLVTRGKIEFKEVTFHYNEGTYLFKNKNIIILPGQKVGLVGFSGSGKSTFVNLILRLFDVESGTIKIDDQSIKNVTQQSLREQIALIPQDITLFHRTLMENIRFGDMNAKDEEVIAISKKAHCHEFISQLKEGYQTVVGERGIKLSGGQRQRIAIARAMLKNAPILILDEATSALDSLTEQYIQEALDEMMHNKTTIVIAHRLATLSKMDRILVFDKGKIIEDDSHEALLRLDGHYARLWQMQAGGFLPKIASDCNHNLA</sequence>
<evidence type="ECO:0000256" key="2">
    <source>
        <dbReference type="ARBA" id="ARBA00022448"/>
    </source>
</evidence>
<keyword evidence="2" id="KW-0813">Transport</keyword>
<protein>
    <submittedName>
        <fullName evidence="14">ABC transporter ATP-binding protein</fullName>
    </submittedName>
</protein>
<dbReference type="InterPro" id="IPR011527">
    <property type="entry name" value="ABC1_TM_dom"/>
</dbReference>
<keyword evidence="10 11" id="KW-0472">Membrane</keyword>
<dbReference type="STRING" id="455.Ljam_0652"/>
<name>A0A0W0UNU1_9GAMM</name>
<dbReference type="EMBL" id="LNYG01000012">
    <property type="protein sequence ID" value="KTD09302.1"/>
    <property type="molecule type" value="Genomic_DNA"/>
</dbReference>
<keyword evidence="6" id="KW-0547">Nucleotide-binding</keyword>
<evidence type="ECO:0000256" key="4">
    <source>
        <dbReference type="ARBA" id="ARBA00022519"/>
    </source>
</evidence>
<reference evidence="14 15" key="1">
    <citation type="submission" date="2015-11" db="EMBL/GenBank/DDBJ databases">
        <title>Genomic analysis of 38 Legionella species identifies large and diverse effector repertoires.</title>
        <authorList>
            <person name="Burstein D."/>
            <person name="Amaro F."/>
            <person name="Zusman T."/>
            <person name="Lifshitz Z."/>
            <person name="Cohen O."/>
            <person name="Gilbert J.A."/>
            <person name="Pupko T."/>
            <person name="Shuman H.A."/>
            <person name="Segal G."/>
        </authorList>
    </citation>
    <scope>NUCLEOTIDE SEQUENCE [LARGE SCALE GENOMIC DNA]</scope>
    <source>
        <strain evidence="14 15">JA-26-G1-E2</strain>
    </source>
</reference>
<evidence type="ECO:0000256" key="10">
    <source>
        <dbReference type="ARBA" id="ARBA00023136"/>
    </source>
</evidence>
<evidence type="ECO:0000256" key="8">
    <source>
        <dbReference type="ARBA" id="ARBA00022989"/>
    </source>
</evidence>
<keyword evidence="7 14" id="KW-0067">ATP-binding</keyword>
<dbReference type="GO" id="GO:0015421">
    <property type="term" value="F:ABC-type oligopeptide transporter activity"/>
    <property type="evidence" value="ECO:0007669"/>
    <property type="project" value="TreeGrafter"/>
</dbReference>
<comment type="subcellular location">
    <subcellularLocation>
        <location evidence="1">Cell membrane</location>
        <topology evidence="1">Multi-pass membrane protein</topology>
    </subcellularLocation>
</comment>
<feature type="transmembrane region" description="Helical" evidence="11">
    <location>
        <begin position="136"/>
        <end position="160"/>
    </location>
</feature>
<dbReference type="GO" id="GO:0005524">
    <property type="term" value="F:ATP binding"/>
    <property type="evidence" value="ECO:0007669"/>
    <property type="project" value="UniProtKB-KW"/>
</dbReference>
<dbReference type="SUPFAM" id="SSF52540">
    <property type="entry name" value="P-loop containing nucleoside triphosphate hydrolases"/>
    <property type="match status" value="1"/>
</dbReference>
<feature type="transmembrane region" description="Helical" evidence="11">
    <location>
        <begin position="286"/>
        <end position="308"/>
    </location>
</feature>
<feature type="transmembrane region" description="Helical" evidence="11">
    <location>
        <begin position="166"/>
        <end position="186"/>
    </location>
</feature>
<dbReference type="Pfam" id="PF00664">
    <property type="entry name" value="ABC_membrane"/>
    <property type="match status" value="1"/>
</dbReference>
<evidence type="ECO:0000256" key="3">
    <source>
        <dbReference type="ARBA" id="ARBA00022475"/>
    </source>
</evidence>
<dbReference type="Proteomes" id="UP000054715">
    <property type="component" value="Unassembled WGS sequence"/>
</dbReference>
<dbReference type="PANTHER" id="PTHR43394">
    <property type="entry name" value="ATP-DEPENDENT PERMEASE MDL1, MITOCHONDRIAL"/>
    <property type="match status" value="1"/>
</dbReference>
<keyword evidence="5 11" id="KW-0812">Transmembrane</keyword>
<dbReference type="FunFam" id="3.40.50.300:FF:000287">
    <property type="entry name" value="Multidrug ABC transporter ATP-binding protein"/>
    <property type="match status" value="1"/>
</dbReference>
<evidence type="ECO:0000256" key="5">
    <source>
        <dbReference type="ARBA" id="ARBA00022692"/>
    </source>
</evidence>
<dbReference type="PANTHER" id="PTHR43394:SF1">
    <property type="entry name" value="ATP-BINDING CASSETTE SUB-FAMILY B MEMBER 10, MITOCHONDRIAL"/>
    <property type="match status" value="1"/>
</dbReference>
<dbReference type="SMART" id="SM00382">
    <property type="entry name" value="AAA"/>
    <property type="match status" value="1"/>
</dbReference>
<dbReference type="PROSITE" id="PS50893">
    <property type="entry name" value="ABC_TRANSPORTER_2"/>
    <property type="match status" value="1"/>
</dbReference>
<dbReference type="AlphaFoldDB" id="A0A0W0UNU1"/>
<dbReference type="GO" id="GO:0016887">
    <property type="term" value="F:ATP hydrolysis activity"/>
    <property type="evidence" value="ECO:0007669"/>
    <property type="project" value="InterPro"/>
</dbReference>
<dbReference type="InterPro" id="IPR039421">
    <property type="entry name" value="Type_1_exporter"/>
</dbReference>
<feature type="domain" description="ABC transmembrane type-1" evidence="13">
    <location>
        <begin position="25"/>
        <end position="310"/>
    </location>
</feature>
<dbReference type="InterPro" id="IPR027417">
    <property type="entry name" value="P-loop_NTPase"/>
</dbReference>
<organism evidence="14 15">
    <name type="scientific">Legionella jamestowniensis</name>
    <dbReference type="NCBI Taxonomy" id="455"/>
    <lineage>
        <taxon>Bacteria</taxon>
        <taxon>Pseudomonadati</taxon>
        <taxon>Pseudomonadota</taxon>
        <taxon>Gammaproteobacteria</taxon>
        <taxon>Legionellales</taxon>
        <taxon>Legionellaceae</taxon>
        <taxon>Legionella</taxon>
    </lineage>
</organism>
<dbReference type="GO" id="GO:0005886">
    <property type="term" value="C:plasma membrane"/>
    <property type="evidence" value="ECO:0007669"/>
    <property type="project" value="UniProtKB-SubCell"/>
</dbReference>
<dbReference type="Gene3D" id="1.20.1560.10">
    <property type="entry name" value="ABC transporter type 1, transmembrane domain"/>
    <property type="match status" value="1"/>
</dbReference>
<keyword evidence="4" id="KW-0997">Cell inner membrane</keyword>
<dbReference type="InterPro" id="IPR036640">
    <property type="entry name" value="ABC1_TM_sf"/>
</dbReference>
<dbReference type="Pfam" id="PF00005">
    <property type="entry name" value="ABC_tran"/>
    <property type="match status" value="1"/>
</dbReference>
<gene>
    <name evidence="14" type="primary">abcT</name>
    <name evidence="14" type="ORF">Ljam_0652</name>
</gene>